<dbReference type="RefSeq" id="WP_150558979.1">
    <property type="nucleotide sequence ID" value="NZ_CABPST010000003.1"/>
</dbReference>
<keyword evidence="1" id="KW-0472">Membrane</keyword>
<evidence type="ECO:0000256" key="2">
    <source>
        <dbReference type="SAM" id="SignalP"/>
    </source>
</evidence>
<protein>
    <recommendedName>
        <fullName evidence="5">DUF3325 domain-containing protein</fullName>
    </recommendedName>
</protein>
<evidence type="ECO:0000256" key="1">
    <source>
        <dbReference type="SAM" id="Phobius"/>
    </source>
</evidence>
<dbReference type="Proteomes" id="UP000382040">
    <property type="component" value="Unassembled WGS sequence"/>
</dbReference>
<sequence>MTHLCTFAICVAGFAALALASGRQQETLFNGVSRVRTRQYRRIGWTALVVSLGVSVTNQGWGFGLVNFSGQTSMAAGLVYLALIVAARRRPR</sequence>
<proteinExistence type="predicted"/>
<reference evidence="3 4" key="1">
    <citation type="submission" date="2019-08" db="EMBL/GenBank/DDBJ databases">
        <authorList>
            <person name="Peeters C."/>
        </authorList>
    </citation>
    <scope>NUCLEOTIDE SEQUENCE [LARGE SCALE GENOMIC DNA]</scope>
    <source>
        <strain evidence="3 4">LMG 20603</strain>
    </source>
</reference>
<feature type="signal peptide" evidence="2">
    <location>
        <begin position="1"/>
        <end position="20"/>
    </location>
</feature>
<name>A0A5E5BP38_9BURK</name>
<keyword evidence="2" id="KW-0732">Signal</keyword>
<evidence type="ECO:0000313" key="3">
    <source>
        <dbReference type="EMBL" id="VVE87619.1"/>
    </source>
</evidence>
<keyword evidence="1" id="KW-1133">Transmembrane helix</keyword>
<dbReference type="OrthoDB" id="8641981at2"/>
<gene>
    <name evidence="3" type="ORF">PBR20603_01556</name>
</gene>
<evidence type="ECO:0000313" key="4">
    <source>
        <dbReference type="Proteomes" id="UP000382040"/>
    </source>
</evidence>
<dbReference type="AlphaFoldDB" id="A0A5E5BP38"/>
<feature type="transmembrane region" description="Helical" evidence="1">
    <location>
        <begin position="68"/>
        <end position="87"/>
    </location>
</feature>
<evidence type="ECO:0008006" key="5">
    <source>
        <dbReference type="Google" id="ProtNLM"/>
    </source>
</evidence>
<organism evidence="3 4">
    <name type="scientific">Pandoraea bronchicola</name>
    <dbReference type="NCBI Taxonomy" id="2508287"/>
    <lineage>
        <taxon>Bacteria</taxon>
        <taxon>Pseudomonadati</taxon>
        <taxon>Pseudomonadota</taxon>
        <taxon>Betaproteobacteria</taxon>
        <taxon>Burkholderiales</taxon>
        <taxon>Burkholderiaceae</taxon>
        <taxon>Pandoraea</taxon>
    </lineage>
</organism>
<keyword evidence="1" id="KW-0812">Transmembrane</keyword>
<keyword evidence="4" id="KW-1185">Reference proteome</keyword>
<dbReference type="InterPro" id="IPR021762">
    <property type="entry name" value="DUF3325"/>
</dbReference>
<feature type="chain" id="PRO_5022998040" description="DUF3325 domain-containing protein" evidence="2">
    <location>
        <begin position="21"/>
        <end position="92"/>
    </location>
</feature>
<dbReference type="Pfam" id="PF11804">
    <property type="entry name" value="DUF3325"/>
    <property type="match status" value="1"/>
</dbReference>
<accession>A0A5E5BP38</accession>
<dbReference type="EMBL" id="CABPST010000003">
    <property type="protein sequence ID" value="VVE87619.1"/>
    <property type="molecule type" value="Genomic_DNA"/>
</dbReference>